<organism evidence="2 3">
    <name type="scientific">Phytohabitans kaempferiae</name>
    <dbReference type="NCBI Taxonomy" id="1620943"/>
    <lineage>
        <taxon>Bacteria</taxon>
        <taxon>Bacillati</taxon>
        <taxon>Actinomycetota</taxon>
        <taxon>Actinomycetes</taxon>
        <taxon>Micromonosporales</taxon>
        <taxon>Micromonosporaceae</taxon>
    </lineage>
</organism>
<feature type="compositionally biased region" description="Basic and acidic residues" evidence="1">
    <location>
        <begin position="99"/>
        <end position="117"/>
    </location>
</feature>
<sequence length="884" mass="95323">MAERVADPATSDPRRARRALLAVGFEAAREHGIGRLTRPLLMQTLPQLPADRGEPAAPVQDLVDDGEGGFLADGDPLIMHRDVASGRPVRALLSPGEWDRVSRGVRDPGQADRRPGEPARSWLPAGGLPVVVVHGEGEFVRAPVRRGQRNVDVLLTAEQLAVVTADLPPDVALLACRIGELDEGFAQRHASARGGTVLAPRDDLYVPTTAASSSGDQRRADPQLITRADNDFESARSWVLFVGDGVGGGWDTMNDVTLEEVGRDIEFDGFHSVDSGEDGMRLGGGVEEEETVLLFFSDGTDPGSVRGETLALAPDGSFRVVVETKEFYESGESYYRTEDDATEDDDNEADRVSPVTLGLIERVSDVLRVHPHETGRFDPDRVFAAFERMAGLADRIPGEPGAGPTITLTDLYRSEGLVFTELGEKALIGPRPIGDDSGNHFHFTFGSVPSGLREFVRYAADNVWRDQSVGYYTKDHLDDGRALGERAAARFLAASLQQGQLPPGTTTPSFDIRQVPTDHRVEAGIIAGYLALVYDTAAGGLQAPIRPELLIKAHVALLSRQDAFQDSLVELPDRVRSYLLADAPAIRALVQETFRARIPDYEQQRGGAPGIRVDLGGIDIGRGAAGRVTIDEFVTSALDPTARRIRQTDVMVGLGTVPGPDFGGGMLLVPHLVVEVRSHGERHMSTAAARRHYAGIADVVRQQYQQAITVAPDVQRRDSDLWLSVPVPMQAQPDLRWIGYGDAPWWAGDLAEAAAQYGRTLVVLGPGPVGGLSPDQVTVLTELLSADPALARTALFLTAAFDPAVHRLRGRHRLTMIVPVLGNGLVPTADGTELMVDGGFWRAIAFDNSVSDSYSVSPYRIQEVLVWANATALQIRDGQPPAAG</sequence>
<reference evidence="2 3" key="1">
    <citation type="submission" date="2024-09" db="EMBL/GenBank/DDBJ databases">
        <authorList>
            <person name="Sun Q."/>
            <person name="Mori K."/>
        </authorList>
    </citation>
    <scope>NUCLEOTIDE SEQUENCE [LARGE SCALE GENOMIC DNA]</scope>
    <source>
        <strain evidence="2 3">TBRC 3947</strain>
    </source>
</reference>
<dbReference type="RefSeq" id="WP_377254478.1">
    <property type="nucleotide sequence ID" value="NZ_JBHLUH010000052.1"/>
</dbReference>
<name>A0ABV6M955_9ACTN</name>
<keyword evidence="3" id="KW-1185">Reference proteome</keyword>
<feature type="region of interest" description="Disordered" evidence="1">
    <location>
        <begin position="99"/>
        <end position="121"/>
    </location>
</feature>
<accession>A0ABV6M955</accession>
<evidence type="ECO:0000256" key="1">
    <source>
        <dbReference type="SAM" id="MobiDB-lite"/>
    </source>
</evidence>
<protein>
    <submittedName>
        <fullName evidence="2">Uncharacterized protein</fullName>
    </submittedName>
</protein>
<comment type="caution">
    <text evidence="2">The sequence shown here is derived from an EMBL/GenBank/DDBJ whole genome shotgun (WGS) entry which is preliminary data.</text>
</comment>
<evidence type="ECO:0000313" key="3">
    <source>
        <dbReference type="Proteomes" id="UP001589867"/>
    </source>
</evidence>
<dbReference type="Proteomes" id="UP001589867">
    <property type="component" value="Unassembled WGS sequence"/>
</dbReference>
<proteinExistence type="predicted"/>
<dbReference type="EMBL" id="JBHLUH010000052">
    <property type="protein sequence ID" value="MFC0530943.1"/>
    <property type="molecule type" value="Genomic_DNA"/>
</dbReference>
<evidence type="ECO:0000313" key="2">
    <source>
        <dbReference type="EMBL" id="MFC0530943.1"/>
    </source>
</evidence>
<gene>
    <name evidence="2" type="ORF">ACFFIA_25190</name>
</gene>
<feature type="region of interest" description="Disordered" evidence="1">
    <location>
        <begin position="332"/>
        <end position="351"/>
    </location>
</feature>